<evidence type="ECO:0000256" key="2">
    <source>
        <dbReference type="SAM" id="MobiDB-lite"/>
    </source>
</evidence>
<gene>
    <name evidence="3" type="ORF">EK21DRAFT_58564</name>
</gene>
<dbReference type="AlphaFoldDB" id="A0A9P4HIC3"/>
<accession>A0A9P4HIC3</accession>
<feature type="compositionally biased region" description="Polar residues" evidence="2">
    <location>
        <begin position="146"/>
        <end position="160"/>
    </location>
</feature>
<organism evidence="3 4">
    <name type="scientific">Setomelanomma holmii</name>
    <dbReference type="NCBI Taxonomy" id="210430"/>
    <lineage>
        <taxon>Eukaryota</taxon>
        <taxon>Fungi</taxon>
        <taxon>Dikarya</taxon>
        <taxon>Ascomycota</taxon>
        <taxon>Pezizomycotina</taxon>
        <taxon>Dothideomycetes</taxon>
        <taxon>Pleosporomycetidae</taxon>
        <taxon>Pleosporales</taxon>
        <taxon>Pleosporineae</taxon>
        <taxon>Phaeosphaeriaceae</taxon>
        <taxon>Setomelanomma</taxon>
    </lineage>
</organism>
<dbReference type="EMBL" id="ML978166">
    <property type="protein sequence ID" value="KAF2033546.1"/>
    <property type="molecule type" value="Genomic_DNA"/>
</dbReference>
<protein>
    <submittedName>
        <fullName evidence="3">Uncharacterized protein</fullName>
    </submittedName>
</protein>
<keyword evidence="4" id="KW-1185">Reference proteome</keyword>
<evidence type="ECO:0000313" key="3">
    <source>
        <dbReference type="EMBL" id="KAF2033546.1"/>
    </source>
</evidence>
<reference evidence="3" key="1">
    <citation type="journal article" date="2020" name="Stud. Mycol.">
        <title>101 Dothideomycetes genomes: a test case for predicting lifestyles and emergence of pathogens.</title>
        <authorList>
            <person name="Haridas S."/>
            <person name="Albert R."/>
            <person name="Binder M."/>
            <person name="Bloem J."/>
            <person name="Labutti K."/>
            <person name="Salamov A."/>
            <person name="Andreopoulos B."/>
            <person name="Baker S."/>
            <person name="Barry K."/>
            <person name="Bills G."/>
            <person name="Bluhm B."/>
            <person name="Cannon C."/>
            <person name="Castanera R."/>
            <person name="Culley D."/>
            <person name="Daum C."/>
            <person name="Ezra D."/>
            <person name="Gonzalez J."/>
            <person name="Henrissat B."/>
            <person name="Kuo A."/>
            <person name="Liang C."/>
            <person name="Lipzen A."/>
            <person name="Lutzoni F."/>
            <person name="Magnuson J."/>
            <person name="Mondo S."/>
            <person name="Nolan M."/>
            <person name="Ohm R."/>
            <person name="Pangilinan J."/>
            <person name="Park H.-J."/>
            <person name="Ramirez L."/>
            <person name="Alfaro M."/>
            <person name="Sun H."/>
            <person name="Tritt A."/>
            <person name="Yoshinaga Y."/>
            <person name="Zwiers L.-H."/>
            <person name="Turgeon B."/>
            <person name="Goodwin S."/>
            <person name="Spatafora J."/>
            <person name="Crous P."/>
            <person name="Grigoriev I."/>
        </authorList>
    </citation>
    <scope>NUCLEOTIDE SEQUENCE</scope>
    <source>
        <strain evidence="3">CBS 110217</strain>
    </source>
</reference>
<dbReference type="OrthoDB" id="3438382at2759"/>
<proteinExistence type="predicted"/>
<name>A0A9P4HIC3_9PLEO</name>
<comment type="caution">
    <text evidence="3">The sequence shown here is derived from an EMBL/GenBank/DDBJ whole genome shotgun (WGS) entry which is preliminary data.</text>
</comment>
<feature type="region of interest" description="Disordered" evidence="2">
    <location>
        <begin position="1"/>
        <end position="160"/>
    </location>
</feature>
<feature type="non-terminal residue" evidence="3">
    <location>
        <position position="233"/>
    </location>
</feature>
<evidence type="ECO:0000313" key="4">
    <source>
        <dbReference type="Proteomes" id="UP000799777"/>
    </source>
</evidence>
<feature type="coiled-coil region" evidence="1">
    <location>
        <begin position="195"/>
        <end position="229"/>
    </location>
</feature>
<keyword evidence="1" id="KW-0175">Coiled coil</keyword>
<sequence length="233" mass="24869">MNRKRPAEPGSRGNSPPDKRIRPPQRSYSMQDRYANAERQSLASPPPSRKGSGAALPDNVPTGPRQPNRAQKPNPHRSGTNSDAAERSMPNGVARARDDQLARRPSAGHSPLHIMSPGGSVGSGGSTPVHGAPPAPSMLPRAAPSTADQTMTAQQQIQSSDLPMTMAALRNLQLRKLAIANEAKSNAPAALPTDSSLLSAQIKAQQIEITQLKREREDLSTRLKALESLPDQL</sequence>
<evidence type="ECO:0000256" key="1">
    <source>
        <dbReference type="SAM" id="Coils"/>
    </source>
</evidence>
<dbReference type="Proteomes" id="UP000799777">
    <property type="component" value="Unassembled WGS sequence"/>
</dbReference>